<evidence type="ECO:0000313" key="8">
    <source>
        <dbReference type="EMBL" id="PTF66748.1"/>
    </source>
</evidence>
<dbReference type="PRINTS" id="PR00118">
    <property type="entry name" value="BLACTAMASEA"/>
</dbReference>
<dbReference type="Proteomes" id="UP000241208">
    <property type="component" value="Unassembled WGS sequence"/>
</dbReference>
<dbReference type="STRING" id="29382.BZ166_02885"/>
<dbReference type="EC" id="3.5.2.6" evidence="2 5"/>
<feature type="domain" description="Beta-lactamase class A catalytic" evidence="7">
    <location>
        <begin position="40"/>
        <end position="256"/>
    </location>
</feature>
<dbReference type="RefSeq" id="WP_107384044.1">
    <property type="nucleotide sequence ID" value="NZ_JBLYEL010000001.1"/>
</dbReference>
<name>A0A2T4LTS6_9STAP</name>
<organism evidence="8 9">
    <name type="scientific">Staphylococcus cohnii</name>
    <dbReference type="NCBI Taxonomy" id="29382"/>
    <lineage>
        <taxon>Bacteria</taxon>
        <taxon>Bacillati</taxon>
        <taxon>Bacillota</taxon>
        <taxon>Bacilli</taxon>
        <taxon>Bacillales</taxon>
        <taxon>Staphylococcaceae</taxon>
        <taxon>Staphylococcus</taxon>
        <taxon>Staphylococcus cohnii species complex</taxon>
    </lineage>
</organism>
<feature type="signal peptide" evidence="6">
    <location>
        <begin position="1"/>
        <end position="23"/>
    </location>
</feature>
<keyword evidence="3 5" id="KW-0378">Hydrolase</keyword>
<evidence type="ECO:0000256" key="1">
    <source>
        <dbReference type="ARBA" id="ARBA00009009"/>
    </source>
</evidence>
<dbReference type="AlphaFoldDB" id="A0A2T4LTS6"/>
<dbReference type="InterPro" id="IPR023650">
    <property type="entry name" value="Beta-lactam_class-A_AS"/>
</dbReference>
<dbReference type="Pfam" id="PF13354">
    <property type="entry name" value="Beta-lactamase2"/>
    <property type="match status" value="1"/>
</dbReference>
<protein>
    <recommendedName>
        <fullName evidence="2 5">Beta-lactamase</fullName>
        <ecNumber evidence="2 5">3.5.2.6</ecNumber>
    </recommendedName>
</protein>
<dbReference type="GO" id="GO:0046677">
    <property type="term" value="P:response to antibiotic"/>
    <property type="evidence" value="ECO:0007669"/>
    <property type="project" value="UniProtKB-UniRule"/>
</dbReference>
<dbReference type="Gene3D" id="3.40.710.10">
    <property type="entry name" value="DD-peptidase/beta-lactamase superfamily"/>
    <property type="match status" value="1"/>
</dbReference>
<comment type="similarity">
    <text evidence="1 5">Belongs to the class-A beta-lactamase family.</text>
</comment>
<evidence type="ECO:0000256" key="3">
    <source>
        <dbReference type="ARBA" id="ARBA00022801"/>
    </source>
</evidence>
<dbReference type="NCBIfam" id="NF033103">
    <property type="entry name" value="bla_class_A"/>
    <property type="match status" value="1"/>
</dbReference>
<dbReference type="InterPro" id="IPR045155">
    <property type="entry name" value="Beta-lactam_cat"/>
</dbReference>
<dbReference type="SUPFAM" id="SSF56601">
    <property type="entry name" value="beta-lactamase/transpeptidase-like"/>
    <property type="match status" value="1"/>
</dbReference>
<dbReference type="PANTHER" id="PTHR35333">
    <property type="entry name" value="BETA-LACTAMASE"/>
    <property type="match status" value="1"/>
</dbReference>
<dbReference type="InterPro" id="IPR000871">
    <property type="entry name" value="Beta-lactam_class-A"/>
</dbReference>
<comment type="catalytic activity">
    <reaction evidence="5">
        <text>a beta-lactam + H2O = a substituted beta-amino acid</text>
        <dbReference type="Rhea" id="RHEA:20401"/>
        <dbReference type="ChEBI" id="CHEBI:15377"/>
        <dbReference type="ChEBI" id="CHEBI:35627"/>
        <dbReference type="ChEBI" id="CHEBI:140347"/>
        <dbReference type="EC" id="3.5.2.6"/>
    </reaction>
</comment>
<dbReference type="EMBL" id="PYZR01000033">
    <property type="protein sequence ID" value="PTF66748.1"/>
    <property type="molecule type" value="Genomic_DNA"/>
</dbReference>
<sequence>MKKLYFSVLVGLILLAVTGNVAAAKSFDQIEQDNDTIVGVYGINTANGKVIQHRSDERFAFASTYKAISSGILLQNTPTSELNKKITISKDDIVAYSPVTEKYVGKQMTLRALIKASMLQSDNTANNKIIEEIGGIKGFQQALKQRGDNISNPQRLEPDLNLYDPQSTADTTTPKRAATTLNHLLASENMSRPNLELLKHTMIHNETGDTLIKAGMSKDDVVGDKSGQGLTYGSRNDLAFVYPKNQSKPIILAIYTKKTDKDAKPDDKVIQTAAETAIKSLK</sequence>
<dbReference type="InterPro" id="IPR012338">
    <property type="entry name" value="Beta-lactam/transpept-like"/>
</dbReference>
<evidence type="ECO:0000256" key="4">
    <source>
        <dbReference type="ARBA" id="ARBA00023251"/>
    </source>
</evidence>
<dbReference type="PANTHER" id="PTHR35333:SF3">
    <property type="entry name" value="BETA-LACTAMASE-TYPE TRANSPEPTIDASE FOLD CONTAINING PROTEIN"/>
    <property type="match status" value="1"/>
</dbReference>
<dbReference type="GO" id="GO:0030655">
    <property type="term" value="P:beta-lactam antibiotic catabolic process"/>
    <property type="evidence" value="ECO:0007669"/>
    <property type="project" value="InterPro"/>
</dbReference>
<proteinExistence type="inferred from homology"/>
<reference evidence="8 9" key="1">
    <citation type="journal article" date="2016" name="Front. Microbiol.">
        <title>Comprehensive Phylogenetic Analysis of Bovine Non-aureus Staphylococci Species Based on Whole-Genome Sequencing.</title>
        <authorList>
            <person name="Naushad S."/>
            <person name="Barkema H.W."/>
            <person name="Luby C."/>
            <person name="Condas L.A."/>
            <person name="Nobrega D.B."/>
            <person name="Carson D.A."/>
            <person name="De Buck J."/>
        </authorList>
    </citation>
    <scope>NUCLEOTIDE SEQUENCE [LARGE SCALE GENOMIC DNA]</scope>
    <source>
        <strain evidence="8 9">SNUC 3829</strain>
    </source>
</reference>
<evidence type="ECO:0000256" key="2">
    <source>
        <dbReference type="ARBA" id="ARBA00012865"/>
    </source>
</evidence>
<comment type="caution">
    <text evidence="8">The sequence shown here is derived from an EMBL/GenBank/DDBJ whole genome shotgun (WGS) entry which is preliminary data.</text>
</comment>
<dbReference type="PROSITE" id="PS00146">
    <property type="entry name" value="BETA_LACTAMASE_A"/>
    <property type="match status" value="1"/>
</dbReference>
<feature type="chain" id="PRO_5030056854" description="Beta-lactamase" evidence="6">
    <location>
        <begin position="24"/>
        <end position="282"/>
    </location>
</feature>
<keyword evidence="6" id="KW-0732">Signal</keyword>
<evidence type="ECO:0000313" key="9">
    <source>
        <dbReference type="Proteomes" id="UP000241208"/>
    </source>
</evidence>
<evidence type="ECO:0000259" key="7">
    <source>
        <dbReference type="Pfam" id="PF13354"/>
    </source>
</evidence>
<evidence type="ECO:0000256" key="5">
    <source>
        <dbReference type="RuleBase" id="RU361140"/>
    </source>
</evidence>
<dbReference type="GO" id="GO:0008800">
    <property type="term" value="F:beta-lactamase activity"/>
    <property type="evidence" value="ECO:0007669"/>
    <property type="project" value="UniProtKB-UniRule"/>
</dbReference>
<gene>
    <name evidence="8" type="ORF">BUY34_04535</name>
</gene>
<accession>A0A2T4LTS6</accession>
<evidence type="ECO:0000256" key="6">
    <source>
        <dbReference type="SAM" id="SignalP"/>
    </source>
</evidence>
<keyword evidence="4 5" id="KW-0046">Antibiotic resistance</keyword>